<comment type="caution">
    <text evidence="1">The sequence shown here is derived from an EMBL/GenBank/DDBJ whole genome shotgun (WGS) entry which is preliminary data.</text>
</comment>
<dbReference type="Pfam" id="PF20035">
    <property type="entry name" value="DUF6439"/>
    <property type="match status" value="1"/>
</dbReference>
<dbReference type="AlphaFoldDB" id="A0A524RL94"/>
<gene>
    <name evidence="1" type="ORF">ERJ67_08905</name>
</gene>
<protein>
    <submittedName>
        <fullName evidence="1">Uncharacterized protein</fullName>
    </submittedName>
</protein>
<dbReference type="InterPro" id="IPR045511">
    <property type="entry name" value="DUF6439"/>
</dbReference>
<dbReference type="EMBL" id="SRMO01000084">
    <property type="protein sequence ID" value="TGG90841.1"/>
    <property type="molecule type" value="Genomic_DNA"/>
</dbReference>
<organism evidence="1 2">
    <name type="scientific">Aphanocapsa feldmannii 277cV</name>
    <dbReference type="NCBI Taxonomy" id="2507553"/>
    <lineage>
        <taxon>Bacteria</taxon>
        <taxon>Bacillati</taxon>
        <taxon>Cyanobacteriota</taxon>
        <taxon>Cyanophyceae</taxon>
        <taxon>Oscillatoriophycideae</taxon>
        <taxon>Chroococcales</taxon>
        <taxon>Microcystaceae</taxon>
        <taxon>Aphanocapsa</taxon>
    </lineage>
</organism>
<evidence type="ECO:0000313" key="1">
    <source>
        <dbReference type="EMBL" id="TGG90841.1"/>
    </source>
</evidence>
<accession>A0A524RL94</accession>
<name>A0A524RL94_9CHRO</name>
<reference evidence="1 2" key="1">
    <citation type="journal article" date="2019" name="mSystems">
        <title>Life at home and on the roam: Genomic adaptions reflect the dual lifestyle of an intracellular, facultative symbiont.</title>
        <authorList>
            <person name="Burgsdorf I."/>
        </authorList>
    </citation>
    <scope>NUCLEOTIDE SEQUENCE [LARGE SCALE GENOMIC DNA]</scope>
    <source>
        <strain evidence="1">277cV</strain>
    </source>
</reference>
<evidence type="ECO:0000313" key="2">
    <source>
        <dbReference type="Proteomes" id="UP000317990"/>
    </source>
</evidence>
<proteinExistence type="predicted"/>
<sequence>MTVELHDWKAEAVPRAEALLQQLRLGDRDWHTFKGDRQRRAAEQLAAALALLLHDQADAAIQHLEEARQWLQRQRRDPGCPDRRPQQP</sequence>
<dbReference type="Proteomes" id="UP000317990">
    <property type="component" value="Unassembled WGS sequence"/>
</dbReference>